<feature type="region of interest" description="Disordered" evidence="2">
    <location>
        <begin position="664"/>
        <end position="745"/>
    </location>
</feature>
<evidence type="ECO:0000313" key="5">
    <source>
        <dbReference type="Proteomes" id="UP000694621"/>
    </source>
</evidence>
<dbReference type="InterPro" id="IPR000467">
    <property type="entry name" value="G_patch_dom"/>
</dbReference>
<dbReference type="Pfam" id="PF26093">
    <property type="entry name" value="HTH_TGH"/>
    <property type="match status" value="1"/>
</dbReference>
<dbReference type="PANTHER" id="PTHR13384">
    <property type="entry name" value="G PATCH DOMAIN-CONTAINING PROTEIN 1"/>
    <property type="match status" value="1"/>
</dbReference>
<feature type="compositionally biased region" description="Low complexity" evidence="2">
    <location>
        <begin position="717"/>
        <end position="726"/>
    </location>
</feature>
<dbReference type="Pfam" id="PF07713">
    <property type="entry name" value="DUF1604"/>
    <property type="match status" value="1"/>
</dbReference>
<dbReference type="Proteomes" id="UP000694621">
    <property type="component" value="Unplaced"/>
</dbReference>
<evidence type="ECO:0000259" key="3">
    <source>
        <dbReference type="PROSITE" id="PS50174"/>
    </source>
</evidence>
<feature type="domain" description="G-patch" evidence="3">
    <location>
        <begin position="153"/>
        <end position="173"/>
    </location>
</feature>
<dbReference type="PANTHER" id="PTHR13384:SF19">
    <property type="entry name" value="G PATCH DOMAIN-CONTAINING PROTEIN 1"/>
    <property type="match status" value="1"/>
</dbReference>
<proteinExistence type="inferred from homology"/>
<dbReference type="InterPro" id="IPR011666">
    <property type="entry name" value="DUF1604"/>
</dbReference>
<feature type="region of interest" description="Disordered" evidence="2">
    <location>
        <begin position="171"/>
        <end position="205"/>
    </location>
</feature>
<feature type="region of interest" description="Disordered" evidence="2">
    <location>
        <begin position="526"/>
        <end position="549"/>
    </location>
</feature>
<evidence type="ECO:0000256" key="2">
    <source>
        <dbReference type="SAM" id="MobiDB-lite"/>
    </source>
</evidence>
<dbReference type="GO" id="GO:0006397">
    <property type="term" value="P:mRNA processing"/>
    <property type="evidence" value="ECO:0007669"/>
    <property type="project" value="InterPro"/>
</dbReference>
<dbReference type="PROSITE" id="PS50174">
    <property type="entry name" value="G_PATCH"/>
    <property type="match status" value="1"/>
</dbReference>
<dbReference type="GO" id="GO:0003723">
    <property type="term" value="F:RNA binding"/>
    <property type="evidence" value="ECO:0007669"/>
    <property type="project" value="TreeGrafter"/>
</dbReference>
<dbReference type="GO" id="GO:0005634">
    <property type="term" value="C:nucleus"/>
    <property type="evidence" value="ECO:0007669"/>
    <property type="project" value="TreeGrafter"/>
</dbReference>
<feature type="region of interest" description="Disordered" evidence="2">
    <location>
        <begin position="74"/>
        <end position="121"/>
    </location>
</feature>
<name>A0A8B9JHX0_ASTMX</name>
<feature type="compositionally biased region" description="Acidic residues" evidence="2">
    <location>
        <begin position="727"/>
        <end position="737"/>
    </location>
</feature>
<comment type="similarity">
    <text evidence="1">Belongs to the GPATCH1 family.</text>
</comment>
<accession>A0A8B9JHX0</accession>
<protein>
    <submittedName>
        <fullName evidence="4">G patch domain containing 1</fullName>
    </submittedName>
</protein>
<feature type="compositionally biased region" description="Basic and acidic residues" evidence="2">
    <location>
        <begin position="529"/>
        <end position="549"/>
    </location>
</feature>
<dbReference type="Ensembl" id="ENSAMXT00005024155.1">
    <property type="protein sequence ID" value="ENSAMXP00005021856.1"/>
    <property type="gene ID" value="ENSAMXG00005010841.1"/>
</dbReference>
<feature type="compositionally biased region" description="Low complexity" evidence="2">
    <location>
        <begin position="613"/>
        <end position="634"/>
    </location>
</feature>
<feature type="region of interest" description="Disordered" evidence="2">
    <location>
        <begin position="267"/>
        <end position="287"/>
    </location>
</feature>
<reference evidence="4" key="1">
    <citation type="submission" date="2025-08" db="UniProtKB">
        <authorList>
            <consortium name="Ensembl"/>
        </authorList>
    </citation>
    <scope>IDENTIFICATION</scope>
</reference>
<evidence type="ECO:0000313" key="4">
    <source>
        <dbReference type="Ensembl" id="ENSAMXP00005021856.1"/>
    </source>
</evidence>
<dbReference type="Pfam" id="PF01585">
    <property type="entry name" value="G-patch"/>
    <property type="match status" value="1"/>
</dbReference>
<feature type="compositionally biased region" description="Polar residues" evidence="2">
    <location>
        <begin position="666"/>
        <end position="679"/>
    </location>
</feature>
<feature type="region of interest" description="Disordered" evidence="2">
    <location>
        <begin position="613"/>
        <end position="651"/>
    </location>
</feature>
<dbReference type="AlphaFoldDB" id="A0A8B9JHX0"/>
<sequence length="777" mass="85339">NMASDGESDEDFVTYGIPLEPLEEGKLPLRKPVPLQDQTVKDEKGRFKRFHGAFTGGFSAGYFNTVGTKEGWTPSTFVSSRQQKAEKQNARPEDFMDEEDFGEHGIAPREITTTDDFASGRPDQIRDKAKAISSLSAPIPGDTLLEELIAPARSSIGVQLLRKMGWKDGQGIGPRLKRRQRKQDTDEKMYGCALPPTGSEESEDDDEFVPENVTFAPKDVIPVDFTPKDDIHGLGYRGLNPLQALGGGSGMGHINLFTVDSERTSSLFGGRNRGKQRKGGIGGQAFGVGAMEEDDDDIYHRDTMSNYDAVLGGEEPGDGLYGWTAPQQYKTKKRSEDAAYVGKILEGFTLGSQPTEAKTVFPPPDLPRDYRPVHYFRPVVDPSSVSPLVAQALQTSRGHLSLQDAPQQGRHTLDSAQRREMLGETTLQGPSSVFDLLDRKDRERLTKASALPTAQSGQTFKPFDKNPAKQARYDLYISRLKQGDKDALELSLDQSMTEWERGREREEFIRAAVLYKPSHSLLSSRFTHGKHEDDTDSVDVARDQENDVDDKQAAVKMKMFGKLTRDTFEWHPDKLLCKRFNIPDPFPGSGIIGLPKVKRDKFSVFNFLSVMDPPASTSSSASAPPAPKSSSVASGKRSRWDVSGQESQVKDSLSRFISEARIEVSAAQQDQTSTDTPPSKTAEPQADQTAKKAEDEEEAEEEEVRPPIDLFKAIFASSSNEGSSSSSEEDSGEEEAQAVEPQPIVPVITPTVNTIALPVLPQAPPTSSLCATTGRCL</sequence>
<evidence type="ECO:0000256" key="1">
    <source>
        <dbReference type="ARBA" id="ARBA00008600"/>
    </source>
</evidence>
<organism evidence="4 5">
    <name type="scientific">Astyanax mexicanus</name>
    <name type="common">Blind cave fish</name>
    <name type="synonym">Astyanax fasciatus mexicanus</name>
    <dbReference type="NCBI Taxonomy" id="7994"/>
    <lineage>
        <taxon>Eukaryota</taxon>
        <taxon>Metazoa</taxon>
        <taxon>Chordata</taxon>
        <taxon>Craniata</taxon>
        <taxon>Vertebrata</taxon>
        <taxon>Euteleostomi</taxon>
        <taxon>Actinopterygii</taxon>
        <taxon>Neopterygii</taxon>
        <taxon>Teleostei</taxon>
        <taxon>Ostariophysi</taxon>
        <taxon>Characiformes</taxon>
        <taxon>Characoidei</taxon>
        <taxon>Acestrorhamphidae</taxon>
        <taxon>Acestrorhamphinae</taxon>
        <taxon>Astyanax</taxon>
    </lineage>
</organism>
<feature type="compositionally biased region" description="Basic and acidic residues" evidence="2">
    <location>
        <begin position="83"/>
        <end position="94"/>
    </location>
</feature>